<dbReference type="VEuPathDB" id="FungiDB:VP01_7953g1"/>
<protein>
    <submittedName>
        <fullName evidence="1">Uncharacterized protein</fullName>
    </submittedName>
</protein>
<dbReference type="EMBL" id="LAVV01013442">
    <property type="protein sequence ID" value="KNZ45645.1"/>
    <property type="molecule type" value="Genomic_DNA"/>
</dbReference>
<organism evidence="1 2">
    <name type="scientific">Puccinia sorghi</name>
    <dbReference type="NCBI Taxonomy" id="27349"/>
    <lineage>
        <taxon>Eukaryota</taxon>
        <taxon>Fungi</taxon>
        <taxon>Dikarya</taxon>
        <taxon>Basidiomycota</taxon>
        <taxon>Pucciniomycotina</taxon>
        <taxon>Pucciniomycetes</taxon>
        <taxon>Pucciniales</taxon>
        <taxon>Pucciniaceae</taxon>
        <taxon>Puccinia</taxon>
    </lineage>
</organism>
<dbReference type="AlphaFoldDB" id="A0A0L6UCU1"/>
<dbReference type="Proteomes" id="UP000037035">
    <property type="component" value="Unassembled WGS sequence"/>
</dbReference>
<gene>
    <name evidence="1" type="ORF">VP01_7953g1</name>
</gene>
<evidence type="ECO:0000313" key="1">
    <source>
        <dbReference type="EMBL" id="KNZ45645.1"/>
    </source>
</evidence>
<sequence>MEKKKVIVMLEGCKISETAKPEAKLVDSQFNEVFNNYNQAVEEPELNESNFDLEKQI</sequence>
<comment type="caution">
    <text evidence="1">The sequence shown here is derived from an EMBL/GenBank/DDBJ whole genome shotgun (WGS) entry which is preliminary data.</text>
</comment>
<reference evidence="1 2" key="1">
    <citation type="submission" date="2015-08" db="EMBL/GenBank/DDBJ databases">
        <title>Next Generation Sequencing and Analysis of the Genome of Puccinia sorghi L Schw, the Causal Agent of Maize Common Rust.</title>
        <authorList>
            <person name="Rochi L."/>
            <person name="Burguener G."/>
            <person name="Darino M."/>
            <person name="Turjanski A."/>
            <person name="Kreff E."/>
            <person name="Dieguez M.J."/>
            <person name="Sacco F."/>
        </authorList>
    </citation>
    <scope>NUCLEOTIDE SEQUENCE [LARGE SCALE GENOMIC DNA]</scope>
    <source>
        <strain evidence="1 2">RO10H11247</strain>
    </source>
</reference>
<accession>A0A0L6UCU1</accession>
<proteinExistence type="predicted"/>
<keyword evidence="2" id="KW-1185">Reference proteome</keyword>
<evidence type="ECO:0000313" key="2">
    <source>
        <dbReference type="Proteomes" id="UP000037035"/>
    </source>
</evidence>
<name>A0A0L6UCU1_9BASI</name>